<gene>
    <name evidence="2" type="ORF">Gocc_2368</name>
</gene>
<dbReference type="AlphaFoldDB" id="A0A7M2YVA5"/>
<dbReference type="EMBL" id="QQZY01000006">
    <property type="protein sequence ID" value="RDI73804.1"/>
    <property type="molecule type" value="Genomic_DNA"/>
</dbReference>
<reference evidence="3" key="2">
    <citation type="journal article" date="2019" name="MicrobiologyOpen">
        <title>High-quality draft genome sequence of Gaiella occulta isolated from a 150 meter deep mineral water borehole and comparison with the genome sequences of other deep-branching lineages of the phylum Actinobacteria.</title>
        <authorList>
            <person name="Severino R."/>
            <person name="Froufe H.J.C."/>
            <person name="Barroso C."/>
            <person name="Albuquerque L."/>
            <person name="Lobo-da-Cunha A."/>
            <person name="da Costa M.S."/>
            <person name="Egas C."/>
        </authorList>
    </citation>
    <scope>NUCLEOTIDE SEQUENCE [LARGE SCALE GENOMIC DNA]</scope>
    <source>
        <strain evidence="3">F2-233</strain>
    </source>
</reference>
<dbReference type="Proteomes" id="UP000254134">
    <property type="component" value="Unassembled WGS sequence"/>
</dbReference>
<accession>A0A7M2YVA5</accession>
<evidence type="ECO:0000313" key="2">
    <source>
        <dbReference type="EMBL" id="RDI73804.1"/>
    </source>
</evidence>
<keyword evidence="3" id="KW-1185">Reference proteome</keyword>
<feature type="region of interest" description="Disordered" evidence="1">
    <location>
        <begin position="45"/>
        <end position="70"/>
    </location>
</feature>
<evidence type="ECO:0000256" key="1">
    <source>
        <dbReference type="SAM" id="MobiDB-lite"/>
    </source>
</evidence>
<dbReference type="Gene3D" id="2.60.40.2700">
    <property type="match status" value="2"/>
</dbReference>
<sequence length="375" mass="39074">MSKRASTRGTALRRRPEVVIAGLGAAIAALLAGLALGSGDAQAQGQAAPQNTAEPTISGTPEIGMTLTGNRGSWSGDPITYAYAWLRCDSAVASCTPVANATGTGYQLTSSDAGWRMVFRVTATNVDGSTTKASNATAVVGSTGAPVATKDPSVSGTPAVEQRLTADPGTWTGQQPITFTFRWLRCDGNGNNCVEISGATDDQYVVKSSDLGRTLRVRISARNSQGEIAKLTPPTAKVAAGGVPGAIKLPNGETSIPATSVPASERLIVANVSFSPSPVRSRSTPITLRVKVVDTRGYAVRDVLVFVRATPVVTSTPVVQKTAEDGFVSYTVQPQADFPIRNGYSVQFFVKAYRQGDNPLGGVAGYRLVQVPTVR</sequence>
<evidence type="ECO:0000313" key="3">
    <source>
        <dbReference type="Proteomes" id="UP000254134"/>
    </source>
</evidence>
<name>A0A7M2YVA5_9ACTN</name>
<reference evidence="2 3" key="1">
    <citation type="submission" date="2018-07" db="EMBL/GenBank/DDBJ databases">
        <title>High-quality-draft genome sequence of Gaiella occulta.</title>
        <authorList>
            <person name="Severino R."/>
            <person name="Froufe H.J.C."/>
            <person name="Rainey F.A."/>
            <person name="Barroso C."/>
            <person name="Albuquerque L."/>
            <person name="Lobo-Da-Cunha A."/>
            <person name="Da Costa M.S."/>
            <person name="Egas C."/>
        </authorList>
    </citation>
    <scope>NUCLEOTIDE SEQUENCE [LARGE SCALE GENOMIC DNA]</scope>
    <source>
        <strain evidence="2 3">F2-233</strain>
    </source>
</reference>
<comment type="caution">
    <text evidence="2">The sequence shown here is derived from an EMBL/GenBank/DDBJ whole genome shotgun (WGS) entry which is preliminary data.</text>
</comment>
<proteinExistence type="predicted"/>
<dbReference type="RefSeq" id="WP_181813634.1">
    <property type="nucleotide sequence ID" value="NZ_QQZY01000006.1"/>
</dbReference>
<evidence type="ECO:0008006" key="4">
    <source>
        <dbReference type="Google" id="ProtNLM"/>
    </source>
</evidence>
<feature type="compositionally biased region" description="Polar residues" evidence="1">
    <location>
        <begin position="49"/>
        <end position="59"/>
    </location>
</feature>
<organism evidence="2 3">
    <name type="scientific">Gaiella occulta</name>
    <dbReference type="NCBI Taxonomy" id="1002870"/>
    <lineage>
        <taxon>Bacteria</taxon>
        <taxon>Bacillati</taxon>
        <taxon>Actinomycetota</taxon>
        <taxon>Thermoleophilia</taxon>
        <taxon>Gaiellales</taxon>
        <taxon>Gaiellaceae</taxon>
        <taxon>Gaiella</taxon>
    </lineage>
</organism>
<protein>
    <recommendedName>
        <fullName evidence="4">Fibronectin type-III domain-containing protein</fullName>
    </recommendedName>
</protein>